<sequence length="566" mass="63074">MIVLKSERIETKHSITHQHSTSGNTPPLSKGALAHSARGKRKQFSSSMTSYSRKSSNKQKRAARRQKHRSGAYNNPYSSDSSESRNTRRSTSSNERTRPLMRSPKRRRNSASSSAFFQSNRDILDTQLFAFIAEAEDAGSAAFEFEGLDEEEDDDEDDDEDGDDEDGRDEQGDGDDQSDLDAEEDDQYDRIAELQLSNDAEDDAAEDDEQIELEEEAAIVEELSFQELEQAEDPFSDLAALGESSDSRSGFGSDDDDDDDDDDVDDLSFADTLFVDKGDPALLHIVSTAPRKYHDSDDDSFILDYFFSSGESSDDDRKDINRTQTFSKRRRRHRRSTFSDDLEESEADNENEGFELKTDEMSGIEMSVRRVGNYYDGDDGESTDEDENLPPPSHRKVGHRGTEILVSSVTASKPPVLGSWVLPVGRRIGIINGLATRTLSPPPYPRGDDGDIDTGAYTSHERVRQHHDFASSPSVMAAAARNGGTLRGGGRTFDRDAFGSDSEQSDVALEEFIYMSELDNDDEQEDLSTVETTPGPTSTPVWEGRFHSKFPLSAFRNSSSMQYRSI</sequence>
<protein>
    <submittedName>
        <fullName evidence="1">Transcription factor CRF1-domain-containing protein</fullName>
    </submittedName>
</protein>
<dbReference type="Proteomes" id="UP001489719">
    <property type="component" value="Unassembled WGS sequence"/>
</dbReference>
<reference evidence="2" key="1">
    <citation type="journal article" date="2024" name="Front. Bioeng. Biotechnol.">
        <title>Genome-scale model development and genomic sequencing of the oleaginous clade Lipomyces.</title>
        <authorList>
            <person name="Czajka J.J."/>
            <person name="Han Y."/>
            <person name="Kim J."/>
            <person name="Mondo S.J."/>
            <person name="Hofstad B.A."/>
            <person name="Robles A."/>
            <person name="Haridas S."/>
            <person name="Riley R."/>
            <person name="LaButti K."/>
            <person name="Pangilinan J."/>
            <person name="Andreopoulos W."/>
            <person name="Lipzen A."/>
            <person name="Yan J."/>
            <person name="Wang M."/>
            <person name="Ng V."/>
            <person name="Grigoriev I.V."/>
            <person name="Spatafora J.W."/>
            <person name="Magnuson J.K."/>
            <person name="Baker S.E."/>
            <person name="Pomraning K.R."/>
        </authorList>
    </citation>
    <scope>NUCLEOTIDE SEQUENCE [LARGE SCALE GENOMIC DNA]</scope>
    <source>
        <strain evidence="2">CBS 10300</strain>
    </source>
</reference>
<dbReference type="EMBL" id="MU970105">
    <property type="protein sequence ID" value="KAK9321160.1"/>
    <property type="molecule type" value="Genomic_DNA"/>
</dbReference>
<gene>
    <name evidence="1" type="ORF">V1517DRAFT_327160</name>
</gene>
<proteinExistence type="predicted"/>
<keyword evidence="2" id="KW-1185">Reference proteome</keyword>
<organism evidence="1 2">
    <name type="scientific">Lipomyces orientalis</name>
    <dbReference type="NCBI Taxonomy" id="1233043"/>
    <lineage>
        <taxon>Eukaryota</taxon>
        <taxon>Fungi</taxon>
        <taxon>Dikarya</taxon>
        <taxon>Ascomycota</taxon>
        <taxon>Saccharomycotina</taxon>
        <taxon>Lipomycetes</taxon>
        <taxon>Lipomycetales</taxon>
        <taxon>Lipomycetaceae</taxon>
        <taxon>Lipomyces</taxon>
    </lineage>
</organism>
<evidence type="ECO:0000313" key="2">
    <source>
        <dbReference type="Proteomes" id="UP001489719"/>
    </source>
</evidence>
<evidence type="ECO:0000313" key="1">
    <source>
        <dbReference type="EMBL" id="KAK9321160.1"/>
    </source>
</evidence>
<accession>A0ACC3TJK6</accession>
<comment type="caution">
    <text evidence="1">The sequence shown here is derived from an EMBL/GenBank/DDBJ whole genome shotgun (WGS) entry which is preliminary data.</text>
</comment>
<name>A0ACC3TJK6_9ASCO</name>